<sequence>DILANHIELIRWLISLPLNYETETQIFVHAGIDEEAVEFWKHGTPDEYFVSKFPATFGKFHKDIIAGHISTSFLAKDKDFHDIFWDGKSHFFIDGETNVSGTIPLLKYNTVTKKCTSFIKRVDDDGTVTWEEYSIKRDYNE</sequence>
<reference evidence="1 2" key="2">
    <citation type="submission" date="2017-10" db="EMBL/GenBank/DDBJ databases">
        <title>Genome analyses suggest a sexual origin of heterokaryosis in a supposedly ancient asexual fungus.</title>
        <authorList>
            <person name="Corradi N."/>
            <person name="Sedzielewska K."/>
            <person name="Noel J."/>
            <person name="Charron P."/>
            <person name="Farinelli L."/>
            <person name="Marton T."/>
            <person name="Kruger M."/>
            <person name="Pelin A."/>
            <person name="Brachmann A."/>
            <person name="Corradi N."/>
        </authorList>
    </citation>
    <scope>NUCLEOTIDE SEQUENCE [LARGE SCALE GENOMIC DNA]</scope>
    <source>
        <strain evidence="1 2">A1</strain>
    </source>
</reference>
<proteinExistence type="predicted"/>
<organism evidence="1 2">
    <name type="scientific">Rhizophagus irregularis</name>
    <dbReference type="NCBI Taxonomy" id="588596"/>
    <lineage>
        <taxon>Eukaryota</taxon>
        <taxon>Fungi</taxon>
        <taxon>Fungi incertae sedis</taxon>
        <taxon>Mucoromycota</taxon>
        <taxon>Glomeromycotina</taxon>
        <taxon>Glomeromycetes</taxon>
        <taxon>Glomerales</taxon>
        <taxon>Glomeraceae</taxon>
        <taxon>Rhizophagus</taxon>
    </lineage>
</organism>
<accession>A0A2N0QT10</accession>
<dbReference type="EMBL" id="LLXH01003470">
    <property type="protein sequence ID" value="PKC54185.1"/>
    <property type="molecule type" value="Genomic_DNA"/>
</dbReference>
<dbReference type="AlphaFoldDB" id="A0A2N0QT10"/>
<dbReference type="Gene3D" id="3.60.21.10">
    <property type="match status" value="1"/>
</dbReference>
<evidence type="ECO:0000313" key="1">
    <source>
        <dbReference type="EMBL" id="PKC54185.1"/>
    </source>
</evidence>
<feature type="non-terminal residue" evidence="1">
    <location>
        <position position="1"/>
    </location>
</feature>
<dbReference type="InterPro" id="IPR029052">
    <property type="entry name" value="Metallo-depent_PP-like"/>
</dbReference>
<evidence type="ECO:0000313" key="2">
    <source>
        <dbReference type="Proteomes" id="UP000232688"/>
    </source>
</evidence>
<comment type="caution">
    <text evidence="1">The sequence shown here is derived from an EMBL/GenBank/DDBJ whole genome shotgun (WGS) entry which is preliminary data.</text>
</comment>
<protein>
    <recommendedName>
        <fullName evidence="3">Calcineurin-like phosphoesterase domain-containing protein</fullName>
    </recommendedName>
</protein>
<name>A0A2N0QT10_9GLOM</name>
<dbReference type="Proteomes" id="UP000232688">
    <property type="component" value="Unassembled WGS sequence"/>
</dbReference>
<dbReference type="VEuPathDB" id="FungiDB:RhiirA1_403797"/>
<evidence type="ECO:0008006" key="3">
    <source>
        <dbReference type="Google" id="ProtNLM"/>
    </source>
</evidence>
<gene>
    <name evidence="1" type="ORF">RhiirA1_403797</name>
</gene>
<reference evidence="1 2" key="1">
    <citation type="submission" date="2017-10" db="EMBL/GenBank/DDBJ databases">
        <title>Extensive intraspecific genome diversity in a model arbuscular mycorrhizal fungus.</title>
        <authorList>
            <person name="Chen E.C.H."/>
            <person name="Morin E."/>
            <person name="Baudet D."/>
            <person name="Noel J."/>
            <person name="Ndikumana S."/>
            <person name="Charron P."/>
            <person name="St-Onge C."/>
            <person name="Giorgi J."/>
            <person name="Grigoriev I.V."/>
            <person name="Roux C."/>
            <person name="Martin F.M."/>
            <person name="Corradi N."/>
        </authorList>
    </citation>
    <scope>NUCLEOTIDE SEQUENCE [LARGE SCALE GENOMIC DNA]</scope>
    <source>
        <strain evidence="1 2">A1</strain>
    </source>
</reference>